<protein>
    <recommendedName>
        <fullName evidence="3">alpha-L-fucosidase</fullName>
        <ecNumber evidence="3">3.2.1.51</ecNumber>
    </recommendedName>
</protein>
<dbReference type="EC" id="3.2.1.51" evidence="3"/>
<dbReference type="EMBL" id="CAAHFG010000002">
    <property type="protein sequence ID" value="VGO15429.1"/>
    <property type="molecule type" value="Genomic_DNA"/>
</dbReference>
<feature type="chain" id="PRO_5025694255" description="alpha-L-fucosidase" evidence="7">
    <location>
        <begin position="21"/>
        <end position="676"/>
    </location>
</feature>
<name>A0A6C2U6F6_PONDE</name>
<dbReference type="GO" id="GO:0004560">
    <property type="term" value="F:alpha-L-fucosidase activity"/>
    <property type="evidence" value="ECO:0007669"/>
    <property type="project" value="InterPro"/>
</dbReference>
<dbReference type="PANTHER" id="PTHR10030:SF37">
    <property type="entry name" value="ALPHA-L-FUCOSIDASE-RELATED"/>
    <property type="match status" value="1"/>
</dbReference>
<evidence type="ECO:0000256" key="4">
    <source>
        <dbReference type="ARBA" id="ARBA00022729"/>
    </source>
</evidence>
<evidence type="ECO:0000259" key="8">
    <source>
        <dbReference type="Pfam" id="PF01120"/>
    </source>
</evidence>
<evidence type="ECO:0000256" key="2">
    <source>
        <dbReference type="ARBA" id="ARBA00007951"/>
    </source>
</evidence>
<proteinExistence type="inferred from homology"/>
<feature type="domain" description="Glycoside hydrolase family 29 N-terminal" evidence="8">
    <location>
        <begin position="98"/>
        <end position="431"/>
    </location>
</feature>
<keyword evidence="5" id="KW-0378">Hydrolase</keyword>
<feature type="signal peptide" evidence="7">
    <location>
        <begin position="1"/>
        <end position="20"/>
    </location>
</feature>
<dbReference type="Gene3D" id="2.60.120.260">
    <property type="entry name" value="Galactose-binding domain-like"/>
    <property type="match status" value="1"/>
</dbReference>
<sequence>MTTTTSLSMALLLGAAAAFAAEGIDIEQFFSNKREYNKKVGREFDPGKYTKRFAELDKNGDNLLSADEWNPRTGAPAPKVSAQPLYPEPEKDPKWFVESMKKRDQRLEWYKEAKFGMFVHWGVYSVLAGEWDGEVSTGYSEHILRSHKIPLDNYATDVAAQFNPVKFNADEWIRLCKAAGMKYFVITAKHHDGLAMWPSDVNEWDIDDATPFKRDPLAELRDACKKHGVHFGFYYSQAQDWSHPGGQRNTWDFPHHPTERSNWYNLQKHADHIARSEQYIKEKSIPQMLEIINRYQPEIIWFDTPGWVPLYQNQMVLKALRKADPNIVVSGRIGYGLGDYASTCDQPDDIQPYHKEHDVWEGIPTTNLSYGYHAKDKSHKPASFFIRLLARTAECGGNMLMNVGPMGNGLIAPEDVEILKGIGKWMDVNGESIYGTTHTPLPPQTFGHVSRKGNKLYLHVFRWPTDGQITLAGLTTPISKASLLANGAALKFARSGSNDWKIDAPEKPLDPVNTVIVVETDGEPAGIEDDETILLVSNMPSQRLHVFESKFEGGLKWGHGSPRDNGVVGWNKKAMNDGKVTWNLRVEEPINLVLDLVYVAVEGRHGGSYAVSVDGQKFTGIVKTQPKPDHDKKVKYVPHELGTVHLDPGNHTITITGENITDKELFMPSSIELRRP</sequence>
<comment type="function">
    <text evidence="1">Alpha-L-fucosidase is responsible for hydrolyzing the alpha-1,6-linked fucose joined to the reducing-end N-acetylglucosamine of the carbohydrate moieties of glycoproteins.</text>
</comment>
<dbReference type="InterPro" id="IPR013780">
    <property type="entry name" value="Glyco_hydro_b"/>
</dbReference>
<dbReference type="PRINTS" id="PR00741">
    <property type="entry name" value="GLHYDRLASE29"/>
</dbReference>
<dbReference type="InterPro" id="IPR016286">
    <property type="entry name" value="FUC_metazoa-typ"/>
</dbReference>
<dbReference type="GO" id="GO:0016139">
    <property type="term" value="P:glycoside catabolic process"/>
    <property type="evidence" value="ECO:0007669"/>
    <property type="project" value="TreeGrafter"/>
</dbReference>
<reference evidence="9 10" key="1">
    <citation type="submission" date="2019-04" db="EMBL/GenBank/DDBJ databases">
        <authorList>
            <person name="Van Vliet M D."/>
        </authorList>
    </citation>
    <scope>NUCLEOTIDE SEQUENCE [LARGE SCALE GENOMIC DNA]</scope>
    <source>
        <strain evidence="9 10">F1</strain>
    </source>
</reference>
<evidence type="ECO:0000256" key="5">
    <source>
        <dbReference type="ARBA" id="ARBA00022801"/>
    </source>
</evidence>
<evidence type="ECO:0000256" key="6">
    <source>
        <dbReference type="ARBA" id="ARBA00023295"/>
    </source>
</evidence>
<dbReference type="GO" id="GO:0006004">
    <property type="term" value="P:fucose metabolic process"/>
    <property type="evidence" value="ECO:0007669"/>
    <property type="project" value="InterPro"/>
</dbReference>
<dbReference type="GO" id="GO:0005764">
    <property type="term" value="C:lysosome"/>
    <property type="evidence" value="ECO:0007669"/>
    <property type="project" value="TreeGrafter"/>
</dbReference>
<dbReference type="InterPro" id="IPR018247">
    <property type="entry name" value="EF_Hand_1_Ca_BS"/>
</dbReference>
<dbReference type="InterPro" id="IPR017853">
    <property type="entry name" value="GH"/>
</dbReference>
<keyword evidence="6" id="KW-0326">Glycosidase</keyword>
<evidence type="ECO:0000256" key="3">
    <source>
        <dbReference type="ARBA" id="ARBA00012662"/>
    </source>
</evidence>
<dbReference type="PROSITE" id="PS00018">
    <property type="entry name" value="EF_HAND_1"/>
    <property type="match status" value="1"/>
</dbReference>
<comment type="similarity">
    <text evidence="2">Belongs to the glycosyl hydrolase 29 family.</text>
</comment>
<dbReference type="SMART" id="SM00812">
    <property type="entry name" value="Alpha_L_fucos"/>
    <property type="match status" value="1"/>
</dbReference>
<dbReference type="Gene3D" id="3.20.20.80">
    <property type="entry name" value="Glycosidases"/>
    <property type="match status" value="1"/>
</dbReference>
<dbReference type="Pfam" id="PF01120">
    <property type="entry name" value="Alpha_L_fucos"/>
    <property type="match status" value="1"/>
</dbReference>
<dbReference type="SUPFAM" id="SSF51445">
    <property type="entry name" value="(Trans)glycosidases"/>
    <property type="match status" value="1"/>
</dbReference>
<dbReference type="Gene3D" id="2.60.40.1180">
    <property type="entry name" value="Golgi alpha-mannosidase II"/>
    <property type="match status" value="1"/>
</dbReference>
<dbReference type="InterPro" id="IPR000933">
    <property type="entry name" value="Glyco_hydro_29"/>
</dbReference>
<accession>A0A6C2U6F6</accession>
<evidence type="ECO:0000256" key="1">
    <source>
        <dbReference type="ARBA" id="ARBA00004071"/>
    </source>
</evidence>
<dbReference type="RefSeq" id="WP_168442426.1">
    <property type="nucleotide sequence ID" value="NZ_CAAHFG010000002.1"/>
</dbReference>
<evidence type="ECO:0000313" key="9">
    <source>
        <dbReference type="EMBL" id="VGO15429.1"/>
    </source>
</evidence>
<keyword evidence="10" id="KW-1185">Reference proteome</keyword>
<dbReference type="InterPro" id="IPR057739">
    <property type="entry name" value="Glyco_hydro_29_N"/>
</dbReference>
<gene>
    <name evidence="9" type="ORF">PDESU_04012</name>
</gene>
<organism evidence="9 10">
    <name type="scientific">Pontiella desulfatans</name>
    <dbReference type="NCBI Taxonomy" id="2750659"/>
    <lineage>
        <taxon>Bacteria</taxon>
        <taxon>Pseudomonadati</taxon>
        <taxon>Kiritimatiellota</taxon>
        <taxon>Kiritimatiellia</taxon>
        <taxon>Kiritimatiellales</taxon>
        <taxon>Pontiellaceae</taxon>
        <taxon>Pontiella</taxon>
    </lineage>
</organism>
<dbReference type="PANTHER" id="PTHR10030">
    <property type="entry name" value="ALPHA-L-FUCOSIDASE"/>
    <property type="match status" value="1"/>
</dbReference>
<dbReference type="AlphaFoldDB" id="A0A6C2U6F6"/>
<keyword evidence="4 7" id="KW-0732">Signal</keyword>
<evidence type="ECO:0000256" key="7">
    <source>
        <dbReference type="SAM" id="SignalP"/>
    </source>
</evidence>
<evidence type="ECO:0000313" key="10">
    <source>
        <dbReference type="Proteomes" id="UP000366872"/>
    </source>
</evidence>
<dbReference type="Proteomes" id="UP000366872">
    <property type="component" value="Unassembled WGS sequence"/>
</dbReference>